<evidence type="ECO:0000313" key="2">
    <source>
        <dbReference type="Proteomes" id="UP000316621"/>
    </source>
</evidence>
<dbReference type="EMBL" id="CM010723">
    <property type="protein sequence ID" value="RZC79562.1"/>
    <property type="molecule type" value="Genomic_DNA"/>
</dbReference>
<accession>A0A4Y7L4K4</accession>
<dbReference type="AlphaFoldDB" id="A0A4Y7L4K4"/>
<dbReference type="Proteomes" id="UP000316621">
    <property type="component" value="Chromosome 9"/>
</dbReference>
<keyword evidence="2" id="KW-1185">Reference proteome</keyword>
<proteinExistence type="predicted"/>
<evidence type="ECO:0000313" key="1">
    <source>
        <dbReference type="EMBL" id="RZC79562.1"/>
    </source>
</evidence>
<reference evidence="1 2" key="1">
    <citation type="journal article" date="2018" name="Science">
        <title>The opium poppy genome and morphinan production.</title>
        <authorList>
            <person name="Guo L."/>
            <person name="Winzer T."/>
            <person name="Yang X."/>
            <person name="Li Y."/>
            <person name="Ning Z."/>
            <person name="He Z."/>
            <person name="Teodor R."/>
            <person name="Lu Y."/>
            <person name="Bowser T.A."/>
            <person name="Graham I.A."/>
            <person name="Ye K."/>
        </authorList>
    </citation>
    <scope>NUCLEOTIDE SEQUENCE [LARGE SCALE GENOMIC DNA]</scope>
    <source>
        <strain evidence="2">cv. HN1</strain>
        <tissue evidence="1">Leaves</tissue>
    </source>
</reference>
<gene>
    <name evidence="1" type="ORF">C5167_003791</name>
</gene>
<protein>
    <submittedName>
        <fullName evidence="1">Uncharacterized protein</fullName>
    </submittedName>
</protein>
<dbReference type="Gramene" id="RZC79562">
    <property type="protein sequence ID" value="RZC79562"/>
    <property type="gene ID" value="C5167_003791"/>
</dbReference>
<sequence length="77" mass="8771">MRSKSAWSATIDIYLSTNNTNRAKYQFLETIKSEMCPKLKKLPLGVNIRIPKTLIRIAGESKSGKMMLQTQLLLLIM</sequence>
<name>A0A4Y7L4K4_PAPSO</name>
<organism evidence="1 2">
    <name type="scientific">Papaver somniferum</name>
    <name type="common">Opium poppy</name>
    <dbReference type="NCBI Taxonomy" id="3469"/>
    <lineage>
        <taxon>Eukaryota</taxon>
        <taxon>Viridiplantae</taxon>
        <taxon>Streptophyta</taxon>
        <taxon>Embryophyta</taxon>
        <taxon>Tracheophyta</taxon>
        <taxon>Spermatophyta</taxon>
        <taxon>Magnoliopsida</taxon>
        <taxon>Ranunculales</taxon>
        <taxon>Papaveraceae</taxon>
        <taxon>Papaveroideae</taxon>
        <taxon>Papaver</taxon>
    </lineage>
</organism>